<protein>
    <submittedName>
        <fullName evidence="1">Uncharacterized protein</fullName>
    </submittedName>
</protein>
<sequence>MGGKSSITYAIFNSQWRYGTNEILLKVGSSDVTPEDYKQFMQGSIYCPKCFTPLSRSPSKKNINKKNQKAHYKHLPSFKHIPCPYHTIKKQGLNYLNDELTSETEEDLQFKTVKSWAEVPPEKLMDSNKQITYDGVNHDPEGDISEVPLPRYMGNKVQKGSNIETVQFICWNIDKLLNVGFTFPNMSVTLPLKDLLYYTKLIKRNISNNPKLFYGKMLSFHRQALSNRTKIECNNGKSLYLYTNKEWDERKGFNETCLGKFIMFYGAVEWGEDKKPFIMLNEWGTYASISNKYRPIIGELIKKL</sequence>
<dbReference type="OrthoDB" id="6398615at2"/>
<organism evidence="1 2">
    <name type="scientific">Aliivibrio finisterrensis</name>
    <dbReference type="NCBI Taxonomy" id="511998"/>
    <lineage>
        <taxon>Bacteria</taxon>
        <taxon>Pseudomonadati</taxon>
        <taxon>Pseudomonadota</taxon>
        <taxon>Gammaproteobacteria</taxon>
        <taxon>Vibrionales</taxon>
        <taxon>Vibrionaceae</taxon>
        <taxon>Aliivibrio</taxon>
    </lineage>
</organism>
<proteinExistence type="predicted"/>
<dbReference type="GeneID" id="56277154"/>
<dbReference type="EMBL" id="SEZJ01000037">
    <property type="protein sequence ID" value="RYU40129.1"/>
    <property type="molecule type" value="Genomic_DNA"/>
</dbReference>
<dbReference type="Proteomes" id="UP000293465">
    <property type="component" value="Unassembled WGS sequence"/>
</dbReference>
<dbReference type="AlphaFoldDB" id="A0A4Q5K747"/>
<comment type="caution">
    <text evidence="1">The sequence shown here is derived from an EMBL/GenBank/DDBJ whole genome shotgun (WGS) entry which is preliminary data.</text>
</comment>
<reference evidence="1 2" key="1">
    <citation type="submission" date="2019-02" db="EMBL/GenBank/DDBJ databases">
        <title>Genome sequences of Aliivibrio finisterrensis strains from farmed Atlantic salmon.</title>
        <authorList>
            <person name="Bowman J.P."/>
        </authorList>
    </citation>
    <scope>NUCLEOTIDE SEQUENCE [LARGE SCALE GENOMIC DNA]</scope>
    <source>
        <strain evidence="1 2">A32</strain>
    </source>
</reference>
<evidence type="ECO:0000313" key="1">
    <source>
        <dbReference type="EMBL" id="RYU40129.1"/>
    </source>
</evidence>
<name>A0A4Q5K747_9GAMM</name>
<evidence type="ECO:0000313" key="2">
    <source>
        <dbReference type="Proteomes" id="UP000293465"/>
    </source>
</evidence>
<dbReference type="RefSeq" id="WP_130088423.1">
    <property type="nucleotide sequence ID" value="NZ_SEZJ01000037.1"/>
</dbReference>
<accession>A0A4Q5K747</accession>
<gene>
    <name evidence="1" type="ORF">ERW49_19030</name>
</gene>